<reference evidence="9" key="1">
    <citation type="submission" date="2025-08" db="UniProtKB">
        <authorList>
            <consortium name="RefSeq"/>
        </authorList>
    </citation>
    <scope>IDENTIFICATION</scope>
</reference>
<dbReference type="Pfam" id="PF00063">
    <property type="entry name" value="Myosin_head"/>
    <property type="match status" value="1"/>
</dbReference>
<dbReference type="Gene3D" id="3.40.850.10">
    <property type="entry name" value="Kinesin motor domain"/>
    <property type="match status" value="1"/>
</dbReference>
<evidence type="ECO:0000313" key="8">
    <source>
        <dbReference type="Proteomes" id="UP000079169"/>
    </source>
</evidence>
<dbReference type="GO" id="GO:0000146">
    <property type="term" value="F:microfilament motor activity"/>
    <property type="evidence" value="ECO:0007669"/>
    <property type="project" value="TreeGrafter"/>
</dbReference>
<dbReference type="GO" id="GO:0005524">
    <property type="term" value="F:ATP binding"/>
    <property type="evidence" value="ECO:0007669"/>
    <property type="project" value="UniProtKB-KW"/>
</dbReference>
<dbReference type="GO" id="GO:0051015">
    <property type="term" value="F:actin filament binding"/>
    <property type="evidence" value="ECO:0007669"/>
    <property type="project" value="TreeGrafter"/>
</dbReference>
<name>A0A1S3DIH3_DIACI</name>
<dbReference type="GO" id="GO:0030048">
    <property type="term" value="P:actin filament-based movement"/>
    <property type="evidence" value="ECO:0007669"/>
    <property type="project" value="TreeGrafter"/>
</dbReference>
<dbReference type="GeneID" id="103519273"/>
<dbReference type="InterPro" id="IPR001609">
    <property type="entry name" value="Myosin_head_motor_dom-like"/>
</dbReference>
<dbReference type="InterPro" id="IPR036961">
    <property type="entry name" value="Kinesin_motor_dom_sf"/>
</dbReference>
<feature type="domain" description="Myosin motor" evidence="7">
    <location>
        <begin position="7"/>
        <end position="70"/>
    </location>
</feature>
<dbReference type="Proteomes" id="UP000079169">
    <property type="component" value="Unplaced"/>
</dbReference>
<dbReference type="KEGG" id="dci:103519273"/>
<dbReference type="GO" id="GO:0005737">
    <property type="term" value="C:cytoplasm"/>
    <property type="evidence" value="ECO:0007669"/>
    <property type="project" value="TreeGrafter"/>
</dbReference>
<comment type="caution">
    <text evidence="6">Lacks conserved residue(s) required for the propagation of feature annotation.</text>
</comment>
<evidence type="ECO:0000313" key="9">
    <source>
        <dbReference type="RefSeq" id="XP_008482580.2"/>
    </source>
</evidence>
<comment type="similarity">
    <text evidence="6">Belongs to the TRAFAC class myosin-kinesin ATPase superfamily. Myosin family.</text>
</comment>
<evidence type="ECO:0000256" key="2">
    <source>
        <dbReference type="ARBA" id="ARBA00022840"/>
    </source>
</evidence>
<protein>
    <submittedName>
        <fullName evidence="9">Myosin-IA-like</fullName>
    </submittedName>
</protein>
<dbReference type="InterPro" id="IPR027417">
    <property type="entry name" value="P-loop_NTPase"/>
</dbReference>
<evidence type="ECO:0000256" key="4">
    <source>
        <dbReference type="ARBA" id="ARBA00023175"/>
    </source>
</evidence>
<evidence type="ECO:0000256" key="5">
    <source>
        <dbReference type="ARBA" id="ARBA00023203"/>
    </source>
</evidence>
<dbReference type="GO" id="GO:0005902">
    <property type="term" value="C:microvillus"/>
    <property type="evidence" value="ECO:0007669"/>
    <property type="project" value="TreeGrafter"/>
</dbReference>
<dbReference type="PROSITE" id="PS51456">
    <property type="entry name" value="MYOSIN_MOTOR"/>
    <property type="match status" value="1"/>
</dbReference>
<keyword evidence="1" id="KW-0547">Nucleotide-binding</keyword>
<dbReference type="GO" id="GO:0007015">
    <property type="term" value="P:actin filament organization"/>
    <property type="evidence" value="ECO:0007669"/>
    <property type="project" value="TreeGrafter"/>
</dbReference>
<dbReference type="GO" id="GO:0005886">
    <property type="term" value="C:plasma membrane"/>
    <property type="evidence" value="ECO:0007669"/>
    <property type="project" value="TreeGrafter"/>
</dbReference>
<dbReference type="PaxDb" id="121845-A0A1S3DIH3"/>
<evidence type="ECO:0000256" key="1">
    <source>
        <dbReference type="ARBA" id="ARBA00022741"/>
    </source>
</evidence>
<dbReference type="GO" id="GO:0016459">
    <property type="term" value="C:myosin complex"/>
    <property type="evidence" value="ECO:0007669"/>
    <property type="project" value="UniProtKB-KW"/>
</dbReference>
<keyword evidence="8" id="KW-1185">Reference proteome</keyword>
<dbReference type="GO" id="GO:0006897">
    <property type="term" value="P:endocytosis"/>
    <property type="evidence" value="ECO:0007669"/>
    <property type="project" value="TreeGrafter"/>
</dbReference>
<evidence type="ECO:0000256" key="3">
    <source>
        <dbReference type="ARBA" id="ARBA00023123"/>
    </source>
</evidence>
<sequence length="70" mass="8225">MASEENTGIRDFVLLDEITINKFMDNLRLRFNHGQIYTYIGEVCVSVNPYRTLNIYGNDYVTRYKGKFHG</sequence>
<accession>A0A1S3DIH3</accession>
<dbReference type="RefSeq" id="XP_008482580.2">
    <property type="nucleotide sequence ID" value="XM_008484358.3"/>
</dbReference>
<organism evidence="8 9">
    <name type="scientific">Diaphorina citri</name>
    <name type="common">Asian citrus psyllid</name>
    <dbReference type="NCBI Taxonomy" id="121845"/>
    <lineage>
        <taxon>Eukaryota</taxon>
        <taxon>Metazoa</taxon>
        <taxon>Ecdysozoa</taxon>
        <taxon>Arthropoda</taxon>
        <taxon>Hexapoda</taxon>
        <taxon>Insecta</taxon>
        <taxon>Pterygota</taxon>
        <taxon>Neoptera</taxon>
        <taxon>Paraneoptera</taxon>
        <taxon>Hemiptera</taxon>
        <taxon>Sternorrhyncha</taxon>
        <taxon>Psylloidea</taxon>
        <taxon>Psyllidae</taxon>
        <taxon>Diaphorininae</taxon>
        <taxon>Diaphorina</taxon>
    </lineage>
</organism>
<proteinExistence type="inferred from homology"/>
<keyword evidence="4" id="KW-0505">Motor protein</keyword>
<dbReference type="PANTHER" id="PTHR13140">
    <property type="entry name" value="MYOSIN"/>
    <property type="match status" value="1"/>
</dbReference>
<keyword evidence="2" id="KW-0067">ATP-binding</keyword>
<evidence type="ECO:0000259" key="7">
    <source>
        <dbReference type="PROSITE" id="PS51456"/>
    </source>
</evidence>
<keyword evidence="3 6" id="KW-0518">Myosin</keyword>
<dbReference type="AlphaFoldDB" id="A0A1S3DIH3"/>
<dbReference type="STRING" id="121845.A0A1S3DIH3"/>
<evidence type="ECO:0000256" key="6">
    <source>
        <dbReference type="PROSITE-ProRule" id="PRU00782"/>
    </source>
</evidence>
<gene>
    <name evidence="9" type="primary">LOC103519273</name>
</gene>
<keyword evidence="5 6" id="KW-0009">Actin-binding</keyword>
<dbReference type="SUPFAM" id="SSF52540">
    <property type="entry name" value="P-loop containing nucleoside triphosphate hydrolases"/>
    <property type="match status" value="1"/>
</dbReference>
<dbReference type="PANTHER" id="PTHR13140:SF713">
    <property type="entry name" value="UNCONVENTIONAL MYOSIN ID"/>
    <property type="match status" value="1"/>
</dbReference>